<dbReference type="AlphaFoldDB" id="A0A238C0N3"/>
<name>A0A238C0N3_9BILA</name>
<gene>
    <name evidence="1" type="ORF">X798_01888</name>
</gene>
<protein>
    <submittedName>
        <fullName evidence="1">Uncharacterized protein</fullName>
    </submittedName>
</protein>
<reference evidence="1 2" key="1">
    <citation type="submission" date="2015-12" db="EMBL/GenBank/DDBJ databases">
        <title>Draft genome of the nematode, Onchocerca flexuosa.</title>
        <authorList>
            <person name="Mitreva M."/>
        </authorList>
    </citation>
    <scope>NUCLEOTIDE SEQUENCE [LARGE SCALE GENOMIC DNA]</scope>
    <source>
        <strain evidence="1">Red Deer</strain>
    </source>
</reference>
<keyword evidence="2" id="KW-1185">Reference proteome</keyword>
<sequence>MKNHTPQPICNTAALRLLYIEADCSDTKMNHNVLNREVRRDTSNCATSHYSAVDIAGIQFKLTKSRNRLCVQHWGCAAIGES</sequence>
<dbReference type="Proteomes" id="UP000242913">
    <property type="component" value="Unassembled WGS sequence"/>
</dbReference>
<accession>A0A238C0N3</accession>
<evidence type="ECO:0000313" key="1">
    <source>
        <dbReference type="EMBL" id="OZC11062.1"/>
    </source>
</evidence>
<dbReference type="EMBL" id="KZ269982">
    <property type="protein sequence ID" value="OZC11062.1"/>
    <property type="molecule type" value="Genomic_DNA"/>
</dbReference>
<evidence type="ECO:0000313" key="2">
    <source>
        <dbReference type="Proteomes" id="UP000242913"/>
    </source>
</evidence>
<proteinExistence type="predicted"/>
<organism evidence="1 2">
    <name type="scientific">Onchocerca flexuosa</name>
    <dbReference type="NCBI Taxonomy" id="387005"/>
    <lineage>
        <taxon>Eukaryota</taxon>
        <taxon>Metazoa</taxon>
        <taxon>Ecdysozoa</taxon>
        <taxon>Nematoda</taxon>
        <taxon>Chromadorea</taxon>
        <taxon>Rhabditida</taxon>
        <taxon>Spirurina</taxon>
        <taxon>Spiruromorpha</taxon>
        <taxon>Filarioidea</taxon>
        <taxon>Onchocercidae</taxon>
        <taxon>Onchocerca</taxon>
    </lineage>
</organism>